<dbReference type="Proteomes" id="UP000095287">
    <property type="component" value="Unplaced"/>
</dbReference>
<proteinExistence type="predicted"/>
<evidence type="ECO:0000256" key="1">
    <source>
        <dbReference type="SAM" id="Phobius"/>
    </source>
</evidence>
<reference evidence="3" key="1">
    <citation type="submission" date="2016-11" db="UniProtKB">
        <authorList>
            <consortium name="WormBaseParasite"/>
        </authorList>
    </citation>
    <scope>IDENTIFICATION</scope>
</reference>
<protein>
    <submittedName>
        <fullName evidence="3">Uncharacterized protein</fullName>
    </submittedName>
</protein>
<dbReference type="AlphaFoldDB" id="A0A1I7Y5Y4"/>
<sequence>MRQDLKTRMSIFYTRLSTKRSAWTTLERRQCVLTLFEHLLITEDRSRRHDAECELGTSGLDGLRTKMFTSTERSICAADWDYEVSLDPCSPLHHIRTKFRRKTPFAAKQRLRRVRIEFKGSCANLIFLWFTVFLIFAFLREQLFENWF</sequence>
<accession>A0A1I7Y5Y4</accession>
<keyword evidence="1" id="KW-0472">Membrane</keyword>
<feature type="transmembrane region" description="Helical" evidence="1">
    <location>
        <begin position="118"/>
        <end position="139"/>
    </location>
</feature>
<evidence type="ECO:0000313" key="3">
    <source>
        <dbReference type="WBParaSite" id="L893_g13003.t1"/>
    </source>
</evidence>
<keyword evidence="2" id="KW-1185">Reference proteome</keyword>
<keyword evidence="1" id="KW-1133">Transmembrane helix</keyword>
<evidence type="ECO:0000313" key="2">
    <source>
        <dbReference type="Proteomes" id="UP000095287"/>
    </source>
</evidence>
<organism evidence="2 3">
    <name type="scientific">Steinernema glaseri</name>
    <dbReference type="NCBI Taxonomy" id="37863"/>
    <lineage>
        <taxon>Eukaryota</taxon>
        <taxon>Metazoa</taxon>
        <taxon>Ecdysozoa</taxon>
        <taxon>Nematoda</taxon>
        <taxon>Chromadorea</taxon>
        <taxon>Rhabditida</taxon>
        <taxon>Tylenchina</taxon>
        <taxon>Panagrolaimomorpha</taxon>
        <taxon>Strongyloidoidea</taxon>
        <taxon>Steinernematidae</taxon>
        <taxon>Steinernema</taxon>
    </lineage>
</organism>
<name>A0A1I7Y5Y4_9BILA</name>
<dbReference type="WBParaSite" id="L893_g13003.t1">
    <property type="protein sequence ID" value="L893_g13003.t1"/>
    <property type="gene ID" value="L893_g13003"/>
</dbReference>
<keyword evidence="1" id="KW-0812">Transmembrane</keyword>